<reference evidence="1" key="1">
    <citation type="submission" date="2022-11" db="EMBL/GenBank/DDBJ databases">
        <authorList>
            <person name="Kikuchi T."/>
        </authorList>
    </citation>
    <scope>NUCLEOTIDE SEQUENCE</scope>
    <source>
        <strain evidence="1">PS1010</strain>
    </source>
</reference>
<dbReference type="OrthoDB" id="5804248at2759"/>
<proteinExistence type="predicted"/>
<dbReference type="AlphaFoldDB" id="A0A9P1IRT1"/>
<accession>A0A9P1IRT1</accession>
<name>A0A9P1IRT1_9PELO</name>
<gene>
    <name evidence="1" type="ORF">CAMP_LOCUS13482</name>
</gene>
<sequence length="266" mass="30966">MSSHSPILEESNSNPSCETPLTKCILEPHEPPVMKSRDWWNRTCDFFGAREAAFINELRPLRVDFIRMQEALKIFHYELERDLETQTSSTFCYRLVKNCILRLNRICAKSTFNIPPKENETIRNVAYELAILARIIQEVVHFSKNEEEANIFKKSATRTSEENLKNKIRTIENIVENFIKYIDKKTERRWWLRDLISFLHVLVRIALFVSAGISVAYHNNQAAPIVTLVITCIQGTIEALDQFFIRKKFGNEVQITIIGPKTPNLH</sequence>
<keyword evidence="2" id="KW-1185">Reference proteome</keyword>
<protein>
    <submittedName>
        <fullName evidence="1">Uncharacterized protein</fullName>
    </submittedName>
</protein>
<evidence type="ECO:0000313" key="2">
    <source>
        <dbReference type="Proteomes" id="UP001152747"/>
    </source>
</evidence>
<dbReference type="EMBL" id="CANHGI010000005">
    <property type="protein sequence ID" value="CAI5450845.1"/>
    <property type="molecule type" value="Genomic_DNA"/>
</dbReference>
<organism evidence="1 2">
    <name type="scientific">Caenorhabditis angaria</name>
    <dbReference type="NCBI Taxonomy" id="860376"/>
    <lineage>
        <taxon>Eukaryota</taxon>
        <taxon>Metazoa</taxon>
        <taxon>Ecdysozoa</taxon>
        <taxon>Nematoda</taxon>
        <taxon>Chromadorea</taxon>
        <taxon>Rhabditida</taxon>
        <taxon>Rhabditina</taxon>
        <taxon>Rhabditomorpha</taxon>
        <taxon>Rhabditoidea</taxon>
        <taxon>Rhabditidae</taxon>
        <taxon>Peloderinae</taxon>
        <taxon>Caenorhabditis</taxon>
    </lineage>
</organism>
<comment type="caution">
    <text evidence="1">The sequence shown here is derived from an EMBL/GenBank/DDBJ whole genome shotgun (WGS) entry which is preliminary data.</text>
</comment>
<evidence type="ECO:0000313" key="1">
    <source>
        <dbReference type="EMBL" id="CAI5450845.1"/>
    </source>
</evidence>
<dbReference type="Proteomes" id="UP001152747">
    <property type="component" value="Unassembled WGS sequence"/>
</dbReference>